<dbReference type="EMBL" id="PVTP01000016">
    <property type="protein sequence ID" value="PRY74652.1"/>
    <property type="molecule type" value="Genomic_DNA"/>
</dbReference>
<proteinExistence type="predicted"/>
<dbReference type="SUPFAM" id="SSF56300">
    <property type="entry name" value="Metallo-dependent phosphatases"/>
    <property type="match status" value="1"/>
</dbReference>
<reference evidence="1 2" key="1">
    <citation type="submission" date="2018-03" db="EMBL/GenBank/DDBJ databases">
        <title>Genomic Encyclopedia of Archaeal and Bacterial Type Strains, Phase II (KMG-II): from individual species to whole genera.</title>
        <authorList>
            <person name="Goeker M."/>
        </authorList>
    </citation>
    <scope>NUCLEOTIDE SEQUENCE [LARGE SCALE GENOMIC DNA]</scope>
    <source>
        <strain evidence="1 2">DSM 101533</strain>
    </source>
</reference>
<dbReference type="AlphaFoldDB" id="A0A2T0VTY8"/>
<evidence type="ECO:0000313" key="2">
    <source>
        <dbReference type="Proteomes" id="UP000238007"/>
    </source>
</evidence>
<evidence type="ECO:0000313" key="1">
    <source>
        <dbReference type="EMBL" id="PRY74652.1"/>
    </source>
</evidence>
<dbReference type="Proteomes" id="UP000238007">
    <property type="component" value="Unassembled WGS sequence"/>
</dbReference>
<comment type="caution">
    <text evidence="1">The sequence shown here is derived from an EMBL/GenBank/DDBJ whole genome shotgun (WGS) entry which is preliminary data.</text>
</comment>
<dbReference type="OrthoDB" id="5380073at2"/>
<dbReference type="Gene3D" id="3.60.21.10">
    <property type="match status" value="1"/>
</dbReference>
<accession>A0A2T0VTY8</accession>
<dbReference type="RefSeq" id="WP_106359214.1">
    <property type="nucleotide sequence ID" value="NZ_PVTP01000016.1"/>
</dbReference>
<gene>
    <name evidence="1" type="ORF">CLV80_11634</name>
</gene>
<dbReference type="InterPro" id="IPR029052">
    <property type="entry name" value="Metallo-depent_PP-like"/>
</dbReference>
<organism evidence="1 2">
    <name type="scientific">Yoonia maritima</name>
    <dbReference type="NCBI Taxonomy" id="1435347"/>
    <lineage>
        <taxon>Bacteria</taxon>
        <taxon>Pseudomonadati</taxon>
        <taxon>Pseudomonadota</taxon>
        <taxon>Alphaproteobacteria</taxon>
        <taxon>Rhodobacterales</taxon>
        <taxon>Paracoccaceae</taxon>
        <taxon>Yoonia</taxon>
    </lineage>
</organism>
<name>A0A2T0VTY8_9RHOB</name>
<protein>
    <submittedName>
        <fullName evidence="1">Calcineurin-like phosphoesterase family protein</fullName>
    </submittedName>
</protein>
<sequence length="123" mass="14099">MTNWYTADPHFGHENIIQFCDRPFRSANHMDAVLMQNLWARVGPRDALWIVGDFAFGQRAKDRDWLEKLFAKLPGAEKHLIVGNHDLEPTLALPWTSISHLAEVRDGPNKQAHTLCHYPATNE</sequence>
<keyword evidence="2" id="KW-1185">Reference proteome</keyword>